<evidence type="ECO:0000313" key="1">
    <source>
        <dbReference type="EMBL" id="KAG0493174.1"/>
    </source>
</evidence>
<dbReference type="AlphaFoldDB" id="A0A835RKL4"/>
<dbReference type="EMBL" id="JADCNL010000002">
    <property type="protein sequence ID" value="KAG0493174.1"/>
    <property type="molecule type" value="Genomic_DNA"/>
</dbReference>
<sequence length="101" mass="12229">MVMRERDLADEEAVRLRNVIRWQRKELRSRLGEVERGESEWKRMVDEKANDKYKYENDIVTDIATRDASSPLLYLVYDNPRVQIYPYKELTINYLKDKSDK</sequence>
<dbReference type="Proteomes" id="UP000636800">
    <property type="component" value="Chromosome 2"/>
</dbReference>
<reference evidence="1 2" key="1">
    <citation type="journal article" date="2020" name="Nat. Food">
        <title>A phased Vanilla planifolia genome enables genetic improvement of flavour and production.</title>
        <authorList>
            <person name="Hasing T."/>
            <person name="Tang H."/>
            <person name="Brym M."/>
            <person name="Khazi F."/>
            <person name="Huang T."/>
            <person name="Chambers A.H."/>
        </authorList>
    </citation>
    <scope>NUCLEOTIDE SEQUENCE [LARGE SCALE GENOMIC DNA]</scope>
    <source>
        <tissue evidence="1">Leaf</tissue>
    </source>
</reference>
<keyword evidence="2" id="KW-1185">Reference proteome</keyword>
<name>A0A835RKL4_VANPL</name>
<proteinExistence type="predicted"/>
<comment type="caution">
    <text evidence="1">The sequence shown here is derived from an EMBL/GenBank/DDBJ whole genome shotgun (WGS) entry which is preliminary data.</text>
</comment>
<gene>
    <name evidence="1" type="ORF">HPP92_006572</name>
</gene>
<organism evidence="1 2">
    <name type="scientific">Vanilla planifolia</name>
    <name type="common">Vanilla</name>
    <dbReference type="NCBI Taxonomy" id="51239"/>
    <lineage>
        <taxon>Eukaryota</taxon>
        <taxon>Viridiplantae</taxon>
        <taxon>Streptophyta</taxon>
        <taxon>Embryophyta</taxon>
        <taxon>Tracheophyta</taxon>
        <taxon>Spermatophyta</taxon>
        <taxon>Magnoliopsida</taxon>
        <taxon>Liliopsida</taxon>
        <taxon>Asparagales</taxon>
        <taxon>Orchidaceae</taxon>
        <taxon>Vanilloideae</taxon>
        <taxon>Vanilleae</taxon>
        <taxon>Vanilla</taxon>
    </lineage>
</organism>
<protein>
    <submittedName>
        <fullName evidence="1">Uncharacterized protein</fullName>
    </submittedName>
</protein>
<accession>A0A835RKL4</accession>
<evidence type="ECO:0000313" key="2">
    <source>
        <dbReference type="Proteomes" id="UP000636800"/>
    </source>
</evidence>